<reference evidence="1 2" key="1">
    <citation type="submission" date="2019-04" db="EMBL/GenBank/DDBJ databases">
        <title>Bacillus sediminilitoris sp. nov., isolated from a tidal flat sediment on the East China Sea.</title>
        <authorList>
            <person name="Wei Y."/>
            <person name="Mao H."/>
            <person name="Fang J."/>
        </authorList>
    </citation>
    <scope>NUCLEOTIDE SEQUENCE [LARGE SCALE GENOMIC DNA]</scope>
    <source>
        <strain evidence="1 2">DSL-17</strain>
    </source>
</reference>
<dbReference type="AlphaFoldDB" id="A0A4S4BWR4"/>
<evidence type="ECO:0000313" key="1">
    <source>
        <dbReference type="EMBL" id="THF78895.1"/>
    </source>
</evidence>
<proteinExistence type="predicted"/>
<accession>A0A4S4BWR4</accession>
<dbReference type="OrthoDB" id="9816036at2"/>
<dbReference type="Proteomes" id="UP000310334">
    <property type="component" value="Unassembled WGS sequence"/>
</dbReference>
<dbReference type="SMART" id="SM00901">
    <property type="entry name" value="FRG"/>
    <property type="match status" value="1"/>
</dbReference>
<dbReference type="InterPro" id="IPR014966">
    <property type="entry name" value="FRG-dom"/>
</dbReference>
<dbReference type="RefSeq" id="WP_136355019.1">
    <property type="nucleotide sequence ID" value="NZ_CP046266.1"/>
</dbReference>
<sequence>MEQANSISIFNKVIEHYSNEKDVWFRGQGAKYEEITSSIARDKGYLNYEFALYAESIEMKQNEFEPLSKPIQRLAKLQHYGIPTRLIDVTTEPLIALFFAVQDTKKDDGYVYLYSQKSHEMNSKQINLLSLLATLKDYDIGNIQQQYKCYFYESISKEEILNLAEETIFVKPLDELKELNPRLYNQKGTFAICGNIVEGEKILRQLKTLDTIEPIAIVKIPYEYKASVKRELDEKYGINETFIYPELPSVAEYIKEKYKYINFSSEGMYSVIEESDIPHPNASRVSLVIVLNEPLNIDEIKKIVVGILEEKSDNDVVWIYVAKNGSDYIMRNWILTGQWINNSLDDKYKPIAIGEMDEKGFYWNVANDYSVLSDYYEENVFIDDKILFIKNHGLYEAIFPLYNLLRSLFISQKIDLFDKEVSNNAELINECFMNFGDFGHSKDKYLDDFLHKYQEFIAIFDNIPLWVKREDLSSEALNYQISRCFQEADEIVKTIQSEGEIWREKLNIKQRDIENAKKYSHNSPF</sequence>
<comment type="caution">
    <text evidence="1">The sequence shown here is derived from an EMBL/GenBank/DDBJ whole genome shotgun (WGS) entry which is preliminary data.</text>
</comment>
<evidence type="ECO:0000313" key="2">
    <source>
        <dbReference type="Proteomes" id="UP000310334"/>
    </source>
</evidence>
<organism evidence="1 2">
    <name type="scientific">Metabacillus sediminilitoris</name>
    <dbReference type="NCBI Taxonomy" id="2567941"/>
    <lineage>
        <taxon>Bacteria</taxon>
        <taxon>Bacillati</taxon>
        <taxon>Bacillota</taxon>
        <taxon>Bacilli</taxon>
        <taxon>Bacillales</taxon>
        <taxon>Bacillaceae</taxon>
        <taxon>Metabacillus</taxon>
    </lineage>
</organism>
<gene>
    <name evidence="1" type="ORF">E6W99_14295</name>
</gene>
<protein>
    <submittedName>
        <fullName evidence="1">FRG domain-containing protein</fullName>
    </submittedName>
</protein>
<name>A0A4S4BWR4_9BACI</name>
<dbReference type="EMBL" id="SSNT01000010">
    <property type="protein sequence ID" value="THF78895.1"/>
    <property type="molecule type" value="Genomic_DNA"/>
</dbReference>
<keyword evidence="2" id="KW-1185">Reference proteome</keyword>
<dbReference type="Pfam" id="PF08867">
    <property type="entry name" value="FRG"/>
    <property type="match status" value="1"/>
</dbReference>